<dbReference type="Pfam" id="PF08241">
    <property type="entry name" value="Methyltransf_11"/>
    <property type="match status" value="1"/>
</dbReference>
<dbReference type="PANTHER" id="PTHR43591">
    <property type="entry name" value="METHYLTRANSFERASE"/>
    <property type="match status" value="1"/>
</dbReference>
<dbReference type="InterPro" id="IPR029063">
    <property type="entry name" value="SAM-dependent_MTases_sf"/>
</dbReference>
<reference evidence="2" key="1">
    <citation type="submission" date="2016-03" db="EMBL/GenBank/DDBJ databases">
        <authorList>
            <person name="Borrel G."/>
            <person name="Mccann A."/>
            <person name="O'Toole P.W."/>
        </authorList>
    </citation>
    <scope>NUCLEOTIDE SEQUENCE</scope>
    <source>
        <strain evidence="2">183</strain>
    </source>
</reference>
<dbReference type="Proteomes" id="UP000752814">
    <property type="component" value="Unassembled WGS sequence"/>
</dbReference>
<dbReference type="SUPFAM" id="SSF53335">
    <property type="entry name" value="S-adenosyl-L-methionine-dependent methyltransferases"/>
    <property type="match status" value="1"/>
</dbReference>
<evidence type="ECO:0000259" key="1">
    <source>
        <dbReference type="Pfam" id="PF08241"/>
    </source>
</evidence>
<dbReference type="GO" id="GO:0008757">
    <property type="term" value="F:S-adenosylmethionine-dependent methyltransferase activity"/>
    <property type="evidence" value="ECO:0007669"/>
    <property type="project" value="InterPro"/>
</dbReference>
<comment type="caution">
    <text evidence="2">The sequence shown here is derived from an EMBL/GenBank/DDBJ whole genome shotgun (WGS) entry which is preliminary data.</text>
</comment>
<accession>A0A8J8PFV9</accession>
<organism evidence="2 3">
    <name type="scientific">Candidatus Methanomassiliicoccus intestinalis</name>
    <dbReference type="NCBI Taxonomy" id="1406512"/>
    <lineage>
        <taxon>Archaea</taxon>
        <taxon>Methanobacteriati</taxon>
        <taxon>Thermoplasmatota</taxon>
        <taxon>Thermoplasmata</taxon>
        <taxon>Methanomassiliicoccales</taxon>
        <taxon>Methanomassiliicoccaceae</taxon>
        <taxon>Methanomassiliicoccus</taxon>
    </lineage>
</organism>
<dbReference type="EMBL" id="LVVT01000014">
    <property type="protein sequence ID" value="TQS82946.1"/>
    <property type="molecule type" value="Genomic_DNA"/>
</dbReference>
<dbReference type="InterPro" id="IPR013216">
    <property type="entry name" value="Methyltransf_11"/>
</dbReference>
<dbReference type="RefSeq" id="WP_020449352.1">
    <property type="nucleotide sequence ID" value="NZ_CAYAXV010000005.1"/>
</dbReference>
<dbReference type="PANTHER" id="PTHR43591:SF24">
    <property type="entry name" value="2-METHOXY-6-POLYPRENYL-1,4-BENZOQUINOL METHYLASE, MITOCHONDRIAL"/>
    <property type="match status" value="1"/>
</dbReference>
<evidence type="ECO:0000313" key="2">
    <source>
        <dbReference type="EMBL" id="TQS82946.1"/>
    </source>
</evidence>
<proteinExistence type="predicted"/>
<name>A0A8J8PFV9_9ARCH</name>
<dbReference type="AlphaFoldDB" id="A0A8J8PFV9"/>
<evidence type="ECO:0000313" key="3">
    <source>
        <dbReference type="Proteomes" id="UP000752814"/>
    </source>
</evidence>
<protein>
    <recommendedName>
        <fullName evidence="1">Methyltransferase type 11 domain-containing protein</fullName>
    </recommendedName>
</protein>
<gene>
    <name evidence="2" type="ORF">A3207_03125</name>
</gene>
<dbReference type="CDD" id="cd02440">
    <property type="entry name" value="AdoMet_MTases"/>
    <property type="match status" value="1"/>
</dbReference>
<sequence length="252" mass="28269">MSPLVNDQDTYQIPHTTKVKVVYGSENGLLGRTRILSEWMSDGETYLDVGCSDGEVVGSVGGRCSKAVGLDVDTRTMAEAKKRYPDFEFVLGSADNLPFEDESFTTVSMLDVLEHVPNPEKSLSEIDRVLQPGGHLIISVPHKGSFWYIDAQRSRIFAAGRKILLGKNDSVLEHKHYKTDELLGMLPSYTVVNKHYGGLLLYPLCGYALMFTDSLGVSRLSSAIRRIEESDFQRDYGNRSWHLMMQLRKGEK</sequence>
<dbReference type="GeneID" id="41323891"/>
<feature type="domain" description="Methyltransferase type 11" evidence="1">
    <location>
        <begin position="47"/>
        <end position="138"/>
    </location>
</feature>
<dbReference type="Gene3D" id="3.40.50.150">
    <property type="entry name" value="Vaccinia Virus protein VP39"/>
    <property type="match status" value="1"/>
</dbReference>